<dbReference type="SMR" id="E9Q5I2"/>
<keyword evidence="4" id="KW-1185">Reference proteome</keyword>
<evidence type="ECO:0000313" key="2">
    <source>
        <dbReference type="Ensembl" id="ENSMUSP00000128279.2"/>
    </source>
</evidence>
<dbReference type="HOGENOM" id="CLU_2928720_0_0_1"/>
<dbReference type="AlphaFoldDB" id="E9Q5I2"/>
<reference evidence="2" key="3">
    <citation type="submission" date="2025-08" db="UniProtKB">
        <authorList>
            <consortium name="Ensembl"/>
        </authorList>
    </citation>
    <scope>IDENTIFICATION</scope>
    <source>
        <strain evidence="2">C57BL/6J</strain>
    </source>
</reference>
<reference evidence="2 4" key="1">
    <citation type="journal article" date="2009" name="PLoS Biol.">
        <title>Lineage-specific biology revealed by a finished genome assembly of the mouse.</title>
        <authorList>
            <consortium name="Mouse Genome Sequencing Consortium"/>
            <person name="Church D.M."/>
            <person name="Goodstadt L."/>
            <person name="Hillier L.W."/>
            <person name="Zody M.C."/>
            <person name="Goldstein S."/>
            <person name="She X."/>
            <person name="Bult C.J."/>
            <person name="Agarwala R."/>
            <person name="Cherry J.L."/>
            <person name="DiCuccio M."/>
            <person name="Hlavina W."/>
            <person name="Kapustin Y."/>
            <person name="Meric P."/>
            <person name="Maglott D."/>
            <person name="Birtle Z."/>
            <person name="Marques A.C."/>
            <person name="Graves T."/>
            <person name="Zhou S."/>
            <person name="Teague B."/>
            <person name="Potamousis K."/>
            <person name="Churas C."/>
            <person name="Place M."/>
            <person name="Herschleb J."/>
            <person name="Runnheim R."/>
            <person name="Forrest D."/>
            <person name="Amos-Landgraf J."/>
            <person name="Schwartz D.C."/>
            <person name="Cheng Z."/>
            <person name="Lindblad-Toh K."/>
            <person name="Eichler E.E."/>
            <person name="Ponting C.P."/>
        </authorList>
    </citation>
    <scope>NUCLEOTIDE SEQUENCE [LARGE SCALE GENOMIC DNA]</scope>
    <source>
        <strain evidence="2 4">C57BL/6J</strain>
    </source>
</reference>
<dbReference type="MGI" id="MGI:3584533">
    <property type="gene designation" value="Spink10"/>
</dbReference>
<dbReference type="RNAct" id="E9Q5I2">
    <property type="molecule type" value="protein"/>
</dbReference>
<organism evidence="2 4">
    <name type="scientific">Mus musculus</name>
    <name type="common">Mouse</name>
    <dbReference type="NCBI Taxonomy" id="10090"/>
    <lineage>
        <taxon>Eukaryota</taxon>
        <taxon>Metazoa</taxon>
        <taxon>Chordata</taxon>
        <taxon>Craniata</taxon>
        <taxon>Vertebrata</taxon>
        <taxon>Euteleostomi</taxon>
        <taxon>Mammalia</taxon>
        <taxon>Eutheria</taxon>
        <taxon>Euarchontoglires</taxon>
        <taxon>Glires</taxon>
        <taxon>Rodentia</taxon>
        <taxon>Myomorpha</taxon>
        <taxon>Muroidea</taxon>
        <taxon>Muridae</taxon>
        <taxon>Murinae</taxon>
        <taxon>Mus</taxon>
        <taxon>Mus</taxon>
    </lineage>
</organism>
<dbReference type="AGR" id="MGI:3584533"/>
<dbReference type="Bgee" id="ENSMUSG00000044176">
    <property type="expression patterns" value="Expressed in cortical plate and 61 other cell types or tissues"/>
</dbReference>
<keyword evidence="1" id="KW-1133">Transmembrane helix</keyword>
<dbReference type="GeneTree" id="ENSGT00940000164814"/>
<feature type="transmembrane region" description="Helical" evidence="1">
    <location>
        <begin position="33"/>
        <end position="55"/>
    </location>
</feature>
<keyword evidence="1" id="KW-0472">Membrane</keyword>
<gene>
    <name evidence="2 3" type="primary">Spink10</name>
</gene>
<dbReference type="Proteomes" id="UP000000589">
    <property type="component" value="Chromosome 18"/>
</dbReference>
<dbReference type="OrthoDB" id="126772at2759"/>
<protein>
    <submittedName>
        <fullName evidence="2">Serine peptidase inhibitor, Kazal type 10</fullName>
    </submittedName>
</protein>
<dbReference type="Ensembl" id="ENSMUST00000163259.2">
    <property type="protein sequence ID" value="ENSMUSP00000128279.2"/>
    <property type="gene ID" value="ENSMUSG00000044176.13"/>
</dbReference>
<evidence type="ECO:0000313" key="4">
    <source>
        <dbReference type="Proteomes" id="UP000000589"/>
    </source>
</evidence>
<sequence>MTTQQASSEELESPLHHQTNIGFLKNTRAPFKVPLYLVECVFLCAVLYIHIYAFIKICLGA</sequence>
<dbReference type="VEuPathDB" id="HostDB:ENSMUSG00000044176"/>
<evidence type="ECO:0000313" key="3">
    <source>
        <dbReference type="MGI" id="MGI:3584533"/>
    </source>
</evidence>
<evidence type="ECO:0000256" key="1">
    <source>
        <dbReference type="SAM" id="Phobius"/>
    </source>
</evidence>
<accession>E9Q5I2</accession>
<name>E9Q5I2_MOUSE</name>
<reference evidence="2 4" key="2">
    <citation type="journal article" date="2011" name="PLoS Biol.">
        <title>Modernizing reference genome assemblies.</title>
        <authorList>
            <person name="Church D.M."/>
            <person name="Schneider V.A."/>
            <person name="Graves T."/>
            <person name="Auger K."/>
            <person name="Cunningham F."/>
            <person name="Bouk N."/>
            <person name="Chen H.C."/>
            <person name="Agarwala R."/>
            <person name="McLaren W.M."/>
            <person name="Ritchie G.R."/>
            <person name="Albracht D."/>
            <person name="Kremitzki M."/>
            <person name="Rock S."/>
            <person name="Kotkiewicz H."/>
            <person name="Kremitzki C."/>
            <person name="Wollam A."/>
            <person name="Trani L."/>
            <person name="Fulton L."/>
            <person name="Fulton R."/>
            <person name="Matthews L."/>
            <person name="Whitehead S."/>
            <person name="Chow W."/>
            <person name="Torrance J."/>
            <person name="Dunn M."/>
            <person name="Harden G."/>
            <person name="Threadgold G."/>
            <person name="Wood J."/>
            <person name="Collins J."/>
            <person name="Heath P."/>
            <person name="Griffiths G."/>
            <person name="Pelan S."/>
            <person name="Grafham D."/>
            <person name="Eichler E.E."/>
            <person name="Weinstock G."/>
            <person name="Mardis E.R."/>
            <person name="Wilson R.K."/>
            <person name="Howe K."/>
            <person name="Flicek P."/>
            <person name="Hubbard T."/>
        </authorList>
    </citation>
    <scope>NUCLEOTIDE SEQUENCE [LARGE SCALE GENOMIC DNA]</scope>
    <source>
        <strain evidence="2 4">C57BL/6J</strain>
    </source>
</reference>
<dbReference type="ExpressionAtlas" id="E9Q5I2">
    <property type="expression patterns" value="baseline and differential"/>
</dbReference>
<dbReference type="PaxDb" id="10090-ENSMUSP00000128279"/>
<proteinExistence type="predicted"/>
<reference evidence="2" key="4">
    <citation type="submission" date="2025-09" db="UniProtKB">
        <authorList>
            <consortium name="Ensembl"/>
        </authorList>
    </citation>
    <scope>IDENTIFICATION</scope>
    <source>
        <strain evidence="2">C57BL/6J</strain>
    </source>
</reference>
<keyword evidence="1" id="KW-0812">Transmembrane</keyword>